<dbReference type="Pfam" id="PF02806">
    <property type="entry name" value="Alpha-amylase_C"/>
    <property type="match status" value="1"/>
</dbReference>
<dbReference type="EC" id="3.2.1.1" evidence="4 12"/>
<evidence type="ECO:0000256" key="1">
    <source>
        <dbReference type="ARBA" id="ARBA00000548"/>
    </source>
</evidence>
<dbReference type="SMART" id="SM00642">
    <property type="entry name" value="Aamy"/>
    <property type="match status" value="1"/>
</dbReference>
<dbReference type="PRINTS" id="PR00110">
    <property type="entry name" value="ALPHAAMYLASE"/>
</dbReference>
<dbReference type="EMBL" id="JACJII010000001">
    <property type="protein sequence ID" value="MBA9004588.1"/>
    <property type="molecule type" value="Genomic_DNA"/>
</dbReference>
<dbReference type="InterPro" id="IPR031319">
    <property type="entry name" value="A-amylase_C"/>
</dbReference>
<dbReference type="PANTHER" id="PTHR43447">
    <property type="entry name" value="ALPHA-AMYLASE"/>
    <property type="match status" value="1"/>
</dbReference>
<keyword evidence="10 12" id="KW-0326">Glycosidase</keyword>
<dbReference type="CDD" id="cd11317">
    <property type="entry name" value="AmyAc_bac_euk_AmyA"/>
    <property type="match status" value="1"/>
</dbReference>
<organism evidence="16 17">
    <name type="scientific">Thermomonospora cellulosilytica</name>
    <dbReference type="NCBI Taxonomy" id="1411118"/>
    <lineage>
        <taxon>Bacteria</taxon>
        <taxon>Bacillati</taxon>
        <taxon>Actinomycetota</taxon>
        <taxon>Actinomycetes</taxon>
        <taxon>Streptosporangiales</taxon>
        <taxon>Thermomonosporaceae</taxon>
        <taxon>Thermomonospora</taxon>
    </lineage>
</organism>
<dbReference type="Proteomes" id="UP000539313">
    <property type="component" value="Unassembled WGS sequence"/>
</dbReference>
<dbReference type="InterPro" id="IPR017853">
    <property type="entry name" value="GH"/>
</dbReference>
<keyword evidence="13" id="KW-0732">Signal</keyword>
<evidence type="ECO:0000256" key="7">
    <source>
        <dbReference type="ARBA" id="ARBA00022801"/>
    </source>
</evidence>
<sequence length="481" mass="51403">MTGRFRRALAACAPPALLAAAAVTAAPAVPPAAAATAPAPVRAVDTGIPNGDVIANLWSWNWRSVAAECTGVLDPAGYGAVWVAPPAESLRHPTGVWWDVYQPYSYRLTGRFGTEAEFAAMVRACHGAGIKVYTDAVINHTGAQTGTGYAGTVLTDKYDPPMYDRADYNVDVCDRAIANWSDLWEVQNCELLSLPDLKTGSDGVRDRIAGYLNAQIALGVDGFRIDAAKHIPNEDLRAIFGRLRETVSGARPYVFHEVFPGEPPRPQDYFSTGDVLDFTYADKIKTAFQGDIAWLSSFGPSWGLLPAANSVSFVTNHDTERNGRHLSYKDGATARIANVFQLAWKHTTPTVYAGFEFGDPEQAPPNSGGFVTDTDCLRGWHCLDRDPAVVGMVGWRHAAGNAGVTHWQSPSSNVIGFGRGDRAFVAINNTGGAHTAQYSTGLPDGAYCNVIDDCATKVTVTGGRATLTVPAKGAVAFHVGR</sequence>
<evidence type="ECO:0000256" key="6">
    <source>
        <dbReference type="ARBA" id="ARBA00022723"/>
    </source>
</evidence>
<comment type="similarity">
    <text evidence="3 11">Belongs to the glycosyl hydrolase 13 family.</text>
</comment>
<dbReference type="InterPro" id="IPR006047">
    <property type="entry name" value="GH13_cat_dom"/>
</dbReference>
<evidence type="ECO:0000313" key="16">
    <source>
        <dbReference type="EMBL" id="MBA9004588.1"/>
    </source>
</evidence>
<dbReference type="SUPFAM" id="SSF51011">
    <property type="entry name" value="Glycosyl hydrolase domain"/>
    <property type="match status" value="1"/>
</dbReference>
<evidence type="ECO:0000256" key="8">
    <source>
        <dbReference type="ARBA" id="ARBA00022837"/>
    </source>
</evidence>
<comment type="catalytic activity">
    <reaction evidence="1 12">
        <text>Endohydrolysis of (1-&gt;4)-alpha-D-glucosidic linkages in polysaccharides containing three or more (1-&gt;4)-alpha-linked D-glucose units.</text>
        <dbReference type="EC" id="3.2.1.1"/>
    </reaction>
</comment>
<evidence type="ECO:0000259" key="14">
    <source>
        <dbReference type="SMART" id="SM00632"/>
    </source>
</evidence>
<dbReference type="RefSeq" id="WP_182706001.1">
    <property type="nucleotide sequence ID" value="NZ_JACJII010000001.1"/>
</dbReference>
<evidence type="ECO:0000256" key="10">
    <source>
        <dbReference type="ARBA" id="ARBA00023295"/>
    </source>
</evidence>
<dbReference type="Gene3D" id="3.20.20.80">
    <property type="entry name" value="Glycosidases"/>
    <property type="match status" value="1"/>
</dbReference>
<dbReference type="GO" id="GO:0005975">
    <property type="term" value="P:carbohydrate metabolic process"/>
    <property type="evidence" value="ECO:0007669"/>
    <property type="project" value="InterPro"/>
</dbReference>
<name>A0A7W3R8R3_9ACTN</name>
<evidence type="ECO:0000313" key="17">
    <source>
        <dbReference type="Proteomes" id="UP000539313"/>
    </source>
</evidence>
<proteinExistence type="inferred from homology"/>
<evidence type="ECO:0000259" key="15">
    <source>
        <dbReference type="SMART" id="SM00642"/>
    </source>
</evidence>
<evidence type="ECO:0000256" key="13">
    <source>
        <dbReference type="SAM" id="SignalP"/>
    </source>
</evidence>
<keyword evidence="7 12" id="KW-0378">Hydrolase</keyword>
<dbReference type="InterPro" id="IPR006046">
    <property type="entry name" value="Alpha_amylase"/>
</dbReference>
<evidence type="ECO:0000256" key="3">
    <source>
        <dbReference type="ARBA" id="ARBA00008061"/>
    </source>
</evidence>
<keyword evidence="8" id="KW-0106">Calcium</keyword>
<keyword evidence="9 12" id="KW-0119">Carbohydrate metabolism</keyword>
<keyword evidence="17" id="KW-1185">Reference proteome</keyword>
<reference evidence="16 17" key="1">
    <citation type="submission" date="2020-08" db="EMBL/GenBank/DDBJ databases">
        <title>Sequencing the genomes of 1000 actinobacteria strains.</title>
        <authorList>
            <person name="Klenk H.-P."/>
        </authorList>
    </citation>
    <scope>NUCLEOTIDE SEQUENCE [LARGE SCALE GENOMIC DNA]</scope>
    <source>
        <strain evidence="16 17">DSM 45823</strain>
    </source>
</reference>
<keyword evidence="6" id="KW-0479">Metal-binding</keyword>
<evidence type="ECO:0000256" key="11">
    <source>
        <dbReference type="RuleBase" id="RU003615"/>
    </source>
</evidence>
<dbReference type="Gene3D" id="2.60.40.1180">
    <property type="entry name" value="Golgi alpha-mannosidase II"/>
    <property type="match status" value="1"/>
</dbReference>
<dbReference type="SUPFAM" id="SSF51445">
    <property type="entry name" value="(Trans)glycosidases"/>
    <property type="match status" value="1"/>
</dbReference>
<feature type="domain" description="Alpha-amylase C-terminal" evidence="14">
    <location>
        <begin position="405"/>
        <end position="481"/>
    </location>
</feature>
<evidence type="ECO:0000256" key="9">
    <source>
        <dbReference type="ARBA" id="ARBA00023277"/>
    </source>
</evidence>
<evidence type="ECO:0000256" key="2">
    <source>
        <dbReference type="ARBA" id="ARBA00001913"/>
    </source>
</evidence>
<dbReference type="InterPro" id="IPR006048">
    <property type="entry name" value="A-amylase/branching_C"/>
</dbReference>
<accession>A0A7W3R8R3</accession>
<dbReference type="AlphaFoldDB" id="A0A7W3R8R3"/>
<dbReference type="GO" id="GO:0004556">
    <property type="term" value="F:alpha-amylase activity"/>
    <property type="evidence" value="ECO:0007669"/>
    <property type="project" value="UniProtKB-UniRule"/>
</dbReference>
<feature type="signal peptide" evidence="13">
    <location>
        <begin position="1"/>
        <end position="25"/>
    </location>
</feature>
<evidence type="ECO:0000256" key="12">
    <source>
        <dbReference type="RuleBase" id="RU361134"/>
    </source>
</evidence>
<comment type="cofactor">
    <cofactor evidence="2">
        <name>Ca(2+)</name>
        <dbReference type="ChEBI" id="CHEBI:29108"/>
    </cofactor>
</comment>
<feature type="domain" description="Glycosyl hydrolase family 13 catalytic" evidence="15">
    <location>
        <begin position="52"/>
        <end position="396"/>
    </location>
</feature>
<comment type="caution">
    <text evidence="16">The sequence shown here is derived from an EMBL/GenBank/DDBJ whole genome shotgun (WGS) entry which is preliminary data.</text>
</comment>
<dbReference type="InterPro" id="IPR013780">
    <property type="entry name" value="Glyco_hydro_b"/>
</dbReference>
<dbReference type="GO" id="GO:0046872">
    <property type="term" value="F:metal ion binding"/>
    <property type="evidence" value="ECO:0007669"/>
    <property type="project" value="UniProtKB-KW"/>
</dbReference>
<protein>
    <recommendedName>
        <fullName evidence="5 12">Alpha-amylase</fullName>
        <ecNumber evidence="4 12">3.2.1.1</ecNumber>
    </recommendedName>
</protein>
<evidence type="ECO:0000256" key="5">
    <source>
        <dbReference type="ARBA" id="ARBA00017303"/>
    </source>
</evidence>
<dbReference type="Pfam" id="PF00128">
    <property type="entry name" value="Alpha-amylase"/>
    <property type="match status" value="1"/>
</dbReference>
<dbReference type="SMART" id="SM00632">
    <property type="entry name" value="Aamy_C"/>
    <property type="match status" value="1"/>
</dbReference>
<evidence type="ECO:0000256" key="4">
    <source>
        <dbReference type="ARBA" id="ARBA00012595"/>
    </source>
</evidence>
<feature type="chain" id="PRO_5038613045" description="Alpha-amylase" evidence="13">
    <location>
        <begin position="26"/>
        <end position="481"/>
    </location>
</feature>
<gene>
    <name evidence="16" type="ORF">HNR21_003470</name>
</gene>